<dbReference type="PANTHER" id="PTHR46383:SF1">
    <property type="entry name" value="ASPARTATE AMINOTRANSFERASE"/>
    <property type="match status" value="1"/>
</dbReference>
<comment type="caution">
    <text evidence="10">The sequence shown here is derived from an EMBL/GenBank/DDBJ whole genome shotgun (WGS) entry which is preliminary data.</text>
</comment>
<comment type="similarity">
    <text evidence="2 8">Belongs to the class-I pyridoxal-phosphate-dependent aminotransferase family.</text>
</comment>
<dbReference type="InterPro" id="IPR015424">
    <property type="entry name" value="PyrdxlP-dep_Trfase"/>
</dbReference>
<dbReference type="Pfam" id="PF00155">
    <property type="entry name" value="Aminotran_1_2"/>
    <property type="match status" value="1"/>
</dbReference>
<dbReference type="InterPro" id="IPR015422">
    <property type="entry name" value="PyrdxlP-dep_Trfase_small"/>
</dbReference>
<dbReference type="PANTHER" id="PTHR46383">
    <property type="entry name" value="ASPARTATE AMINOTRANSFERASE"/>
    <property type="match status" value="1"/>
</dbReference>
<dbReference type="InterPro" id="IPR004839">
    <property type="entry name" value="Aminotransferase_I/II_large"/>
</dbReference>
<evidence type="ECO:0000256" key="6">
    <source>
        <dbReference type="ARBA" id="ARBA00022898"/>
    </source>
</evidence>
<evidence type="ECO:0000259" key="9">
    <source>
        <dbReference type="Pfam" id="PF00155"/>
    </source>
</evidence>
<sequence>MHYSSRVERIAGEGVAAWDIHRAAWEAKRAGRDVIILSVGDPDFATPEPIVARAVAALEAGDTHYTDVPGRPELRAAIAAEHVRRTGQAVTAENVIVVAGAQNGLFSVSQCLFEPGDEVVVLEPMYLTYEATIGAAGARIVTAAQPASNGLRPDPALIARAVTPRTRAIMFANPSNPTGVAMTREELEAIAAIAQESNLWVIVDEVYSSLVFEREHISLASLPGMGERTITIESLSKSHAMTGWRIGWVVGPKTLIDHIDNLSLAMLYGLPGFIQEAAIVAVKESPAITAAMRDIYRRRRDLVASALAGLDGVRCLTPEAGMFCLLDVRGTGLSALDYAWSLFRETGVSVLDAAPFGPSASGFVRVSFTIDEAQLAEACDRIVGFTQRLMRRNAS</sequence>
<evidence type="ECO:0000256" key="1">
    <source>
        <dbReference type="ARBA" id="ARBA00001933"/>
    </source>
</evidence>
<dbReference type="GO" id="GO:0006520">
    <property type="term" value="P:amino acid metabolic process"/>
    <property type="evidence" value="ECO:0007669"/>
    <property type="project" value="InterPro"/>
</dbReference>
<dbReference type="CDD" id="cd00609">
    <property type="entry name" value="AAT_like"/>
    <property type="match status" value="1"/>
</dbReference>
<evidence type="ECO:0000256" key="5">
    <source>
        <dbReference type="ARBA" id="ARBA00022679"/>
    </source>
</evidence>
<dbReference type="AlphaFoldDB" id="A0A6A7Y132"/>
<evidence type="ECO:0000256" key="8">
    <source>
        <dbReference type="RuleBase" id="RU000481"/>
    </source>
</evidence>
<evidence type="ECO:0000313" key="10">
    <source>
        <dbReference type="EMBL" id="MQT12097.1"/>
    </source>
</evidence>
<dbReference type="GO" id="GO:0004069">
    <property type="term" value="F:L-aspartate:2-oxoglutarate aminotransferase activity"/>
    <property type="evidence" value="ECO:0007669"/>
    <property type="project" value="UniProtKB-EC"/>
</dbReference>
<keyword evidence="11" id="KW-1185">Reference proteome</keyword>
<evidence type="ECO:0000256" key="2">
    <source>
        <dbReference type="ARBA" id="ARBA00007441"/>
    </source>
</evidence>
<protein>
    <recommendedName>
        <fullName evidence="8">Aminotransferase</fullName>
        <ecNumber evidence="8">2.6.1.-</ecNumber>
    </recommendedName>
</protein>
<accession>A0A6A7Y132</accession>
<evidence type="ECO:0000256" key="7">
    <source>
        <dbReference type="ARBA" id="ARBA00049185"/>
    </source>
</evidence>
<comment type="catalytic activity">
    <reaction evidence="7">
        <text>L-aspartate + 2-oxoglutarate = oxaloacetate + L-glutamate</text>
        <dbReference type="Rhea" id="RHEA:21824"/>
        <dbReference type="ChEBI" id="CHEBI:16452"/>
        <dbReference type="ChEBI" id="CHEBI:16810"/>
        <dbReference type="ChEBI" id="CHEBI:29985"/>
        <dbReference type="ChEBI" id="CHEBI:29991"/>
        <dbReference type="EC" id="2.6.1.1"/>
    </reaction>
</comment>
<feature type="domain" description="Aminotransferase class I/classII large" evidence="9">
    <location>
        <begin position="33"/>
        <end position="382"/>
    </location>
</feature>
<dbReference type="FunFam" id="3.40.640.10:FF:000033">
    <property type="entry name" value="Aspartate aminotransferase"/>
    <property type="match status" value="1"/>
</dbReference>
<dbReference type="Gene3D" id="3.40.640.10">
    <property type="entry name" value="Type I PLP-dependent aspartate aminotransferase-like (Major domain)"/>
    <property type="match status" value="1"/>
</dbReference>
<keyword evidence="6" id="KW-0663">Pyridoxal phosphate</keyword>
<gene>
    <name evidence="10" type="ORF">F0357_05340</name>
</gene>
<comment type="subunit">
    <text evidence="3">Homodimer.</text>
</comment>
<dbReference type="RefSeq" id="WP_153479415.1">
    <property type="nucleotide sequence ID" value="NZ_VWNA01000001.1"/>
</dbReference>
<organism evidence="10 11">
    <name type="scientific">Segnochrobactrum spirostomi</name>
    <dbReference type="NCBI Taxonomy" id="2608987"/>
    <lineage>
        <taxon>Bacteria</taxon>
        <taxon>Pseudomonadati</taxon>
        <taxon>Pseudomonadota</taxon>
        <taxon>Alphaproteobacteria</taxon>
        <taxon>Hyphomicrobiales</taxon>
        <taxon>Segnochrobactraceae</taxon>
        <taxon>Segnochrobactrum</taxon>
    </lineage>
</organism>
<dbReference type="EMBL" id="VWNA01000001">
    <property type="protein sequence ID" value="MQT12097.1"/>
    <property type="molecule type" value="Genomic_DNA"/>
</dbReference>
<evidence type="ECO:0000256" key="4">
    <source>
        <dbReference type="ARBA" id="ARBA00022576"/>
    </source>
</evidence>
<dbReference type="InterPro" id="IPR015421">
    <property type="entry name" value="PyrdxlP-dep_Trfase_major"/>
</dbReference>
<reference evidence="10 11" key="1">
    <citation type="submission" date="2019-09" db="EMBL/GenBank/DDBJ databases">
        <title>Segnochrobactrum spirostomi gen. nov., sp. nov., isolated from the ciliate Spirostomum cf. yagiui and description of a novel family, Segnochrobactraceae fam. nov. within the order Rhizobiales of the class Alphaproteobacteria.</title>
        <authorList>
            <person name="Akter S."/>
            <person name="Shazib S.U.A."/>
            <person name="Shin M.K."/>
        </authorList>
    </citation>
    <scope>NUCLEOTIDE SEQUENCE [LARGE SCALE GENOMIC DNA]</scope>
    <source>
        <strain evidence="10 11">Sp-1</strain>
    </source>
</reference>
<keyword evidence="4 8" id="KW-0032">Aminotransferase</keyword>
<comment type="cofactor">
    <cofactor evidence="1 8">
        <name>pyridoxal 5'-phosphate</name>
        <dbReference type="ChEBI" id="CHEBI:597326"/>
    </cofactor>
</comment>
<dbReference type="InterPro" id="IPR004838">
    <property type="entry name" value="NHTrfase_class1_PyrdxlP-BS"/>
</dbReference>
<evidence type="ECO:0000313" key="11">
    <source>
        <dbReference type="Proteomes" id="UP000332515"/>
    </source>
</evidence>
<name>A0A6A7Y132_9HYPH</name>
<dbReference type="InterPro" id="IPR050596">
    <property type="entry name" value="AspAT/PAT-like"/>
</dbReference>
<dbReference type="EC" id="2.6.1.-" evidence="8"/>
<dbReference type="SUPFAM" id="SSF53383">
    <property type="entry name" value="PLP-dependent transferases"/>
    <property type="match status" value="1"/>
</dbReference>
<evidence type="ECO:0000256" key="3">
    <source>
        <dbReference type="ARBA" id="ARBA00011738"/>
    </source>
</evidence>
<proteinExistence type="inferred from homology"/>
<dbReference type="Proteomes" id="UP000332515">
    <property type="component" value="Unassembled WGS sequence"/>
</dbReference>
<dbReference type="GO" id="GO:0030170">
    <property type="term" value="F:pyridoxal phosphate binding"/>
    <property type="evidence" value="ECO:0007669"/>
    <property type="project" value="InterPro"/>
</dbReference>
<keyword evidence="5 8" id="KW-0808">Transferase</keyword>
<dbReference type="PROSITE" id="PS00105">
    <property type="entry name" value="AA_TRANSFER_CLASS_1"/>
    <property type="match status" value="1"/>
</dbReference>
<dbReference type="Gene3D" id="3.90.1150.10">
    <property type="entry name" value="Aspartate Aminotransferase, domain 1"/>
    <property type="match status" value="1"/>
</dbReference>